<gene>
    <name evidence="1" type="ORF">CARN6_0995</name>
</gene>
<dbReference type="EMBL" id="CABQ01000113">
    <property type="protein sequence ID" value="CBI07636.1"/>
    <property type="molecule type" value="Genomic_DNA"/>
</dbReference>
<evidence type="ECO:0000313" key="1">
    <source>
        <dbReference type="EMBL" id="CBI07636.1"/>
    </source>
</evidence>
<sequence>METGRDGFQPRAFCFWAQGMDGLAEEVGGLRVASEDGDVGTAALCGARAYLSEPEGLFEVVGGHGPALLLDVGEGVNEGGEGCLTHVEDKIGDDNLLVGWDGVEIWDEGLSAGDRSLEGGLEKLVDLAGGEGDGSVEYLGVIEAESGDYGGCAGGGEVEADADGGDAFGVVVDGGAEALPMGGVTRGEIEVHGGGS</sequence>
<name>E6QK69_9ZZZZ</name>
<organism evidence="1">
    <name type="scientific">mine drainage metagenome</name>
    <dbReference type="NCBI Taxonomy" id="410659"/>
    <lineage>
        <taxon>unclassified sequences</taxon>
        <taxon>metagenomes</taxon>
        <taxon>ecological metagenomes</taxon>
    </lineage>
</organism>
<protein>
    <submittedName>
        <fullName evidence="1">Uncharacterized protein</fullName>
    </submittedName>
</protein>
<reference evidence="1" key="1">
    <citation type="submission" date="2009-10" db="EMBL/GenBank/DDBJ databases">
        <title>Diversity of trophic interactions inside an arsenic-rich microbial ecosystem.</title>
        <authorList>
            <person name="Bertin P.N."/>
            <person name="Heinrich-Salmeron A."/>
            <person name="Pelletier E."/>
            <person name="Goulhen-Chollet F."/>
            <person name="Arsene-Ploetze F."/>
            <person name="Gallien S."/>
            <person name="Calteau A."/>
            <person name="Vallenet D."/>
            <person name="Casiot C."/>
            <person name="Chane-Woon-Ming B."/>
            <person name="Giloteaux L."/>
            <person name="Barakat M."/>
            <person name="Bonnefoy V."/>
            <person name="Bruneel O."/>
            <person name="Chandler M."/>
            <person name="Cleiss J."/>
            <person name="Duran R."/>
            <person name="Elbaz-Poulichet F."/>
            <person name="Fonknechten N."/>
            <person name="Lauga B."/>
            <person name="Mornico D."/>
            <person name="Ortet P."/>
            <person name="Schaeffer C."/>
            <person name="Siguier P."/>
            <person name="Alexander Thil Smith A."/>
            <person name="Van Dorsselaer A."/>
            <person name="Weissenbach J."/>
            <person name="Medigue C."/>
            <person name="Le Paslier D."/>
        </authorList>
    </citation>
    <scope>NUCLEOTIDE SEQUENCE</scope>
</reference>
<comment type="caution">
    <text evidence="1">The sequence shown here is derived from an EMBL/GenBank/DDBJ whole genome shotgun (WGS) entry which is preliminary data.</text>
</comment>
<proteinExistence type="predicted"/>
<accession>E6QK69</accession>
<dbReference type="AlphaFoldDB" id="E6QK69"/>